<feature type="chain" id="PRO_5003192499" evidence="1">
    <location>
        <begin position="17"/>
        <end position="211"/>
    </location>
</feature>
<evidence type="ECO:0000313" key="2">
    <source>
        <dbReference type="EMBL" id="CBY38897.1"/>
    </source>
</evidence>
<dbReference type="EMBL" id="FN655356">
    <property type="protein sequence ID" value="CBY38897.1"/>
    <property type="molecule type" value="Genomic_DNA"/>
</dbReference>
<dbReference type="Proteomes" id="UP000011014">
    <property type="component" value="Unassembled WGS sequence"/>
</dbReference>
<organism evidence="2">
    <name type="scientific">Oikopleura dioica</name>
    <name type="common">Tunicate</name>
    <dbReference type="NCBI Taxonomy" id="34765"/>
    <lineage>
        <taxon>Eukaryota</taxon>
        <taxon>Metazoa</taxon>
        <taxon>Chordata</taxon>
        <taxon>Tunicata</taxon>
        <taxon>Appendicularia</taxon>
        <taxon>Copelata</taxon>
        <taxon>Oikopleuridae</taxon>
        <taxon>Oikopleura</taxon>
    </lineage>
</organism>
<accession>E4YTV8</accession>
<proteinExistence type="predicted"/>
<name>E4YTV8_OIKDI</name>
<dbReference type="AlphaFoldDB" id="E4YTV8"/>
<reference evidence="2" key="1">
    <citation type="journal article" date="2010" name="Science">
        <title>Plasticity of animal genome architecture unmasked by rapid evolution of a pelagic tunicate.</title>
        <authorList>
            <person name="Denoeud F."/>
            <person name="Henriet S."/>
            <person name="Mungpakdee S."/>
            <person name="Aury J.M."/>
            <person name="Da Silva C."/>
            <person name="Brinkmann H."/>
            <person name="Mikhaleva J."/>
            <person name="Olsen L.C."/>
            <person name="Jubin C."/>
            <person name="Canestro C."/>
            <person name="Bouquet J.M."/>
            <person name="Danks G."/>
            <person name="Poulain J."/>
            <person name="Campsteijn C."/>
            <person name="Adamski M."/>
            <person name="Cross I."/>
            <person name="Yadetie F."/>
            <person name="Muffato M."/>
            <person name="Louis A."/>
            <person name="Butcher S."/>
            <person name="Tsagkogeorga G."/>
            <person name="Konrad A."/>
            <person name="Singh S."/>
            <person name="Jensen M.F."/>
            <person name="Cong E.H."/>
            <person name="Eikeseth-Otteraa H."/>
            <person name="Noel B."/>
            <person name="Anthouard V."/>
            <person name="Porcel B.M."/>
            <person name="Kachouri-Lafond R."/>
            <person name="Nishino A."/>
            <person name="Ugolini M."/>
            <person name="Chourrout P."/>
            <person name="Nishida H."/>
            <person name="Aasland R."/>
            <person name="Huzurbazar S."/>
            <person name="Westhof E."/>
            <person name="Delsuc F."/>
            <person name="Lehrach H."/>
            <person name="Reinhardt R."/>
            <person name="Weissenbach J."/>
            <person name="Roy S.W."/>
            <person name="Artiguenave F."/>
            <person name="Postlethwait J.H."/>
            <person name="Manak J.R."/>
            <person name="Thompson E.M."/>
            <person name="Jaillon O."/>
            <person name="Du Pasquier L."/>
            <person name="Boudinot P."/>
            <person name="Liberles D.A."/>
            <person name="Volff J.N."/>
            <person name="Philippe H."/>
            <person name="Lenhard B."/>
            <person name="Roest Crollius H."/>
            <person name="Wincker P."/>
            <person name="Chourrout D."/>
        </authorList>
    </citation>
    <scope>NUCLEOTIDE SEQUENCE [LARGE SCALE GENOMIC DNA]</scope>
</reference>
<keyword evidence="1" id="KW-0732">Signal</keyword>
<feature type="signal peptide" evidence="1">
    <location>
        <begin position="1"/>
        <end position="16"/>
    </location>
</feature>
<sequence length="211" mass="22798">MKLFNFLLFTFSFVFAQEGSGSGNGSGDGSGDFGSGDAGPVKAQIETTVEMDLETEIEYDAKLEDKSSTEYAAKKTALYTELKSALDNAAQATDSEVVEDGFDVTFSEVETSRKRREADKKMKAKVTQTFLSESTEEFSDELKNTINEKVRNTVEGEVTKVTEDPGANSLLTAGQEVKATATSQMVAWNSGKELKVCSTVFFAVVALGLLN</sequence>
<evidence type="ECO:0000256" key="1">
    <source>
        <dbReference type="SAM" id="SignalP"/>
    </source>
</evidence>
<gene>
    <name evidence="2" type="ORF">GSOID_T00019427001</name>
</gene>
<protein>
    <submittedName>
        <fullName evidence="2">Uncharacterized protein</fullName>
    </submittedName>
</protein>